<evidence type="ECO:0000256" key="3">
    <source>
        <dbReference type="ARBA" id="ARBA00022692"/>
    </source>
</evidence>
<comment type="caution">
    <text evidence="8">The sequence shown here is derived from an EMBL/GenBank/DDBJ whole genome shotgun (WGS) entry which is preliminary data.</text>
</comment>
<feature type="transmembrane region" description="Helical" evidence="6">
    <location>
        <begin position="102"/>
        <end position="123"/>
    </location>
</feature>
<evidence type="ECO:0000256" key="1">
    <source>
        <dbReference type="ARBA" id="ARBA00004141"/>
    </source>
</evidence>
<accession>A0ABQ1JYX6</accession>
<dbReference type="InterPro" id="IPR037185">
    <property type="entry name" value="EmrE-like"/>
</dbReference>
<feature type="domain" description="EamA" evidence="7">
    <location>
        <begin position="184"/>
        <end position="292"/>
    </location>
</feature>
<keyword evidence="5 6" id="KW-0472">Membrane</keyword>
<feature type="transmembrane region" description="Helical" evidence="6">
    <location>
        <begin position="12"/>
        <end position="32"/>
    </location>
</feature>
<feature type="transmembrane region" description="Helical" evidence="6">
    <location>
        <begin position="190"/>
        <end position="211"/>
    </location>
</feature>
<keyword evidence="3 6" id="KW-0812">Transmembrane</keyword>
<evidence type="ECO:0000256" key="2">
    <source>
        <dbReference type="ARBA" id="ARBA00007362"/>
    </source>
</evidence>
<dbReference type="EMBL" id="BMIJ01000001">
    <property type="protein sequence ID" value="GGB81709.1"/>
    <property type="molecule type" value="Genomic_DNA"/>
</dbReference>
<protein>
    <submittedName>
        <fullName evidence="8">Transporter</fullName>
    </submittedName>
</protein>
<feature type="transmembrane region" description="Helical" evidence="6">
    <location>
        <begin position="73"/>
        <end position="96"/>
    </location>
</feature>
<proteinExistence type="inferred from homology"/>
<comment type="similarity">
    <text evidence="2">Belongs to the EamA transporter family.</text>
</comment>
<dbReference type="PANTHER" id="PTHR32322">
    <property type="entry name" value="INNER MEMBRANE TRANSPORTER"/>
    <property type="match status" value="1"/>
</dbReference>
<feature type="domain" description="EamA" evidence="7">
    <location>
        <begin position="19"/>
        <end position="147"/>
    </location>
</feature>
<sequence length="301" mass="32379">MAALAHHSNTSSLRLTWGLLIANGFLIALMLALSKTATTQGMPAITYAFWQTLIAGALLLVRAGPLRSMTQNALLIYFLVSGLTGIAIPNVVAFYLVTKLGAGFTGIMYALPPVFTFLIAVSMGLEKHNWGKILGLTLAVLACIWIIFQRQSDIGKFSFHWYILGLLIPGALSVGNIYRSLAWPKHSTPMTLASGTLLACAITLALFALSTNTPLISGDFGPGLVKIVSLQGVLTALTYVCAFEIQKRATPVFYSQLGAVAAIFGLIIGVIWFNEEYPLTIWLGVLLVVAGLKYSNRSNPQ</sequence>
<dbReference type="Pfam" id="PF00892">
    <property type="entry name" value="EamA"/>
    <property type="match status" value="2"/>
</dbReference>
<keyword evidence="9" id="KW-1185">Reference proteome</keyword>
<dbReference type="RefSeq" id="WP_188745456.1">
    <property type="nucleotide sequence ID" value="NZ_BMIJ01000001.1"/>
</dbReference>
<feature type="transmembrane region" description="Helical" evidence="6">
    <location>
        <begin position="223"/>
        <end position="245"/>
    </location>
</feature>
<name>A0ABQ1JYX6_9GAMM</name>
<dbReference type="Proteomes" id="UP000629025">
    <property type="component" value="Unassembled WGS sequence"/>
</dbReference>
<feature type="transmembrane region" description="Helical" evidence="6">
    <location>
        <begin position="252"/>
        <end position="273"/>
    </location>
</feature>
<evidence type="ECO:0000256" key="4">
    <source>
        <dbReference type="ARBA" id="ARBA00022989"/>
    </source>
</evidence>
<dbReference type="InterPro" id="IPR050638">
    <property type="entry name" value="AA-Vitamin_Transporters"/>
</dbReference>
<evidence type="ECO:0000313" key="9">
    <source>
        <dbReference type="Proteomes" id="UP000629025"/>
    </source>
</evidence>
<feature type="transmembrane region" description="Helical" evidence="6">
    <location>
        <begin position="279"/>
        <end position="295"/>
    </location>
</feature>
<evidence type="ECO:0000256" key="6">
    <source>
        <dbReference type="SAM" id="Phobius"/>
    </source>
</evidence>
<reference evidence="9" key="1">
    <citation type="journal article" date="2019" name="Int. J. Syst. Evol. Microbiol.">
        <title>The Global Catalogue of Microorganisms (GCM) 10K type strain sequencing project: providing services to taxonomists for standard genome sequencing and annotation.</title>
        <authorList>
            <consortium name="The Broad Institute Genomics Platform"/>
            <consortium name="The Broad Institute Genome Sequencing Center for Infectious Disease"/>
            <person name="Wu L."/>
            <person name="Ma J."/>
        </authorList>
    </citation>
    <scope>NUCLEOTIDE SEQUENCE [LARGE SCALE GENOMIC DNA]</scope>
    <source>
        <strain evidence="9">CGMCC 1.15341</strain>
    </source>
</reference>
<evidence type="ECO:0000256" key="5">
    <source>
        <dbReference type="ARBA" id="ARBA00023136"/>
    </source>
</evidence>
<feature type="transmembrane region" description="Helical" evidence="6">
    <location>
        <begin position="44"/>
        <end position="61"/>
    </location>
</feature>
<dbReference type="PANTHER" id="PTHR32322:SF2">
    <property type="entry name" value="EAMA DOMAIN-CONTAINING PROTEIN"/>
    <property type="match status" value="1"/>
</dbReference>
<dbReference type="SUPFAM" id="SSF103481">
    <property type="entry name" value="Multidrug resistance efflux transporter EmrE"/>
    <property type="match status" value="2"/>
</dbReference>
<evidence type="ECO:0000313" key="8">
    <source>
        <dbReference type="EMBL" id="GGB81709.1"/>
    </source>
</evidence>
<keyword evidence="4 6" id="KW-1133">Transmembrane helix</keyword>
<comment type="subcellular location">
    <subcellularLocation>
        <location evidence="1">Membrane</location>
        <topology evidence="1">Multi-pass membrane protein</topology>
    </subcellularLocation>
</comment>
<evidence type="ECO:0000259" key="7">
    <source>
        <dbReference type="Pfam" id="PF00892"/>
    </source>
</evidence>
<gene>
    <name evidence="8" type="ORF">GCM10011352_04340</name>
</gene>
<feature type="transmembrane region" description="Helical" evidence="6">
    <location>
        <begin position="160"/>
        <end position="178"/>
    </location>
</feature>
<feature type="transmembrane region" description="Helical" evidence="6">
    <location>
        <begin position="130"/>
        <end position="148"/>
    </location>
</feature>
<organism evidence="8 9">
    <name type="scientific">Marinobacterium zhoushanense</name>
    <dbReference type="NCBI Taxonomy" id="1679163"/>
    <lineage>
        <taxon>Bacteria</taxon>
        <taxon>Pseudomonadati</taxon>
        <taxon>Pseudomonadota</taxon>
        <taxon>Gammaproteobacteria</taxon>
        <taxon>Oceanospirillales</taxon>
        <taxon>Oceanospirillaceae</taxon>
        <taxon>Marinobacterium</taxon>
    </lineage>
</organism>
<dbReference type="InterPro" id="IPR000620">
    <property type="entry name" value="EamA_dom"/>
</dbReference>